<reference evidence="2 3" key="1">
    <citation type="submission" date="2019-10" db="EMBL/GenBank/DDBJ databases">
        <title>Assembly and Annotation for the nematode Trichostrongylus colubriformis.</title>
        <authorList>
            <person name="Martin J."/>
        </authorList>
    </citation>
    <scope>NUCLEOTIDE SEQUENCE [LARGE SCALE GENOMIC DNA]</scope>
    <source>
        <strain evidence="2">G859</strain>
        <tissue evidence="2">Whole worm</tissue>
    </source>
</reference>
<dbReference type="PANTHER" id="PTHR31063">
    <property type="entry name" value="PROTEIN CBG08668"/>
    <property type="match status" value="1"/>
</dbReference>
<protein>
    <submittedName>
        <fullName evidence="2">Uncharacterized protein</fullName>
    </submittedName>
</protein>
<dbReference type="AlphaFoldDB" id="A0AAN8IPE9"/>
<name>A0AAN8IPE9_TRICO</name>
<evidence type="ECO:0000313" key="2">
    <source>
        <dbReference type="EMBL" id="KAK5978438.1"/>
    </source>
</evidence>
<sequence>MSYFEDQENIFEPHDLAKSSRHFHGHRRHRRGDALLQKKLADHVVVSKTLCDPANTLSNRAKKRLQRDESQKDFQPDVQYSLNKHQRWKTLNVPTLLESNRRSDFEVLVVNRVITPRRPAEIEALNVSKVHLEDNGTISTISTKGKGHKLSHFQATLRERRQMDKDEVEPARILINVVEPHPVLKILAGKTQRNNKKGSWTTKSRKGNYRSDISEESCSDDEDSKPIDPSTESSKAHRSSLTLGDFLPETTPARSIPHERDRKSSSWSFVDAEPKCSEESIQPKPADLVDISAVTNANTVFEVLDLKTQKLQNFDFHESISYLEQERCIVRWIATERVMVDATYQARLSGDEPVRKPLLILFFELQENADILRVRVNADVRYGEIENRETFLYRTRRQTDFISVFQSIVEFVRSLRLRELDDPKKKSRCSENPAYFAAEVNSEVLAVKANRSHEYVRLEFLREKESAANCPRTFDQQPHSSVCCRCLSSKQSEFFETSDGMACKDCIASDVIHQLRLNRLPLDIPLTSTENLAAIDHLYAVLPAPLIAEVVKVSYSYYRRLDDPSFILTECPRCSVDVAIMNSPLK</sequence>
<feature type="region of interest" description="Disordered" evidence="1">
    <location>
        <begin position="189"/>
        <end position="269"/>
    </location>
</feature>
<dbReference type="Proteomes" id="UP001331761">
    <property type="component" value="Unassembled WGS sequence"/>
</dbReference>
<keyword evidence="3" id="KW-1185">Reference proteome</keyword>
<accession>A0AAN8IPE9</accession>
<evidence type="ECO:0000256" key="1">
    <source>
        <dbReference type="SAM" id="MobiDB-lite"/>
    </source>
</evidence>
<dbReference type="EMBL" id="WIXE01009435">
    <property type="protein sequence ID" value="KAK5978438.1"/>
    <property type="molecule type" value="Genomic_DNA"/>
</dbReference>
<organism evidence="2 3">
    <name type="scientific">Trichostrongylus colubriformis</name>
    <name type="common">Black scour worm</name>
    <dbReference type="NCBI Taxonomy" id="6319"/>
    <lineage>
        <taxon>Eukaryota</taxon>
        <taxon>Metazoa</taxon>
        <taxon>Ecdysozoa</taxon>
        <taxon>Nematoda</taxon>
        <taxon>Chromadorea</taxon>
        <taxon>Rhabditida</taxon>
        <taxon>Rhabditina</taxon>
        <taxon>Rhabditomorpha</taxon>
        <taxon>Strongyloidea</taxon>
        <taxon>Trichostrongylidae</taxon>
        <taxon>Trichostrongylus</taxon>
    </lineage>
</organism>
<evidence type="ECO:0000313" key="3">
    <source>
        <dbReference type="Proteomes" id="UP001331761"/>
    </source>
</evidence>
<comment type="caution">
    <text evidence="2">The sequence shown here is derived from an EMBL/GenBank/DDBJ whole genome shotgun (WGS) entry which is preliminary data.</text>
</comment>
<feature type="non-terminal residue" evidence="2">
    <location>
        <position position="586"/>
    </location>
</feature>
<dbReference type="PANTHER" id="PTHR31063:SF4">
    <property type="entry name" value="IBR DOMAIN-CONTAINING PROTEIN"/>
    <property type="match status" value="1"/>
</dbReference>
<feature type="compositionally biased region" description="Acidic residues" evidence="1">
    <location>
        <begin position="214"/>
        <end position="223"/>
    </location>
</feature>
<gene>
    <name evidence="2" type="ORF">GCK32_010636</name>
</gene>
<proteinExistence type="predicted"/>